<dbReference type="Proteomes" id="UP001302676">
    <property type="component" value="Unassembled WGS sequence"/>
</dbReference>
<keyword evidence="1" id="KW-1133">Transmembrane helix</keyword>
<keyword evidence="5" id="KW-1185">Reference proteome</keyword>
<dbReference type="AlphaFoldDB" id="A0AAN6V3X0"/>
<feature type="transmembrane region" description="Helical" evidence="1">
    <location>
        <begin position="70"/>
        <end position="91"/>
    </location>
</feature>
<dbReference type="PANTHER" id="PTHR34062:SF1">
    <property type="entry name" value="NADH-UBIQUINONE OXIDOREDUCTASE 21KDA SUBUNIT N-TERMINAL DOMAIN-CONTAINING PROTEIN"/>
    <property type="match status" value="1"/>
</dbReference>
<sequence length="189" mass="21200">MSNPNTQTYSWPSKVVESEFPLIDNDPHFTRVIRYARTSDYVHGATAAAAGPGALWLMERFAPSQAGKGGFAKAMRLTGFLGLAGGFLYYYQRSILRFYGMSENAREIEMDMREMVDKVKAGEPLYGVSKLSPAMQGVAARQSRYSALFFGVLPWFNFVNHNQHGVDTAKYYQQAERELEAERLGKTSS</sequence>
<gene>
    <name evidence="4" type="ORF">C8A04DRAFT_12267</name>
</gene>
<protein>
    <submittedName>
        <fullName evidence="4">NADH-ubiquinone oxidoreductase complex I, 21 kDa subunit-domain-containing protein</fullName>
    </submittedName>
</protein>
<evidence type="ECO:0000256" key="1">
    <source>
        <dbReference type="SAM" id="Phobius"/>
    </source>
</evidence>
<dbReference type="InterPro" id="IPR019721">
    <property type="entry name" value="NADH-UbQ_OxRdtase_su21_N"/>
</dbReference>
<feature type="domain" description="NADH-ubiquinone oxidoreductase 21kDa subunit C-terminal fungi" evidence="3">
    <location>
        <begin position="112"/>
        <end position="186"/>
    </location>
</feature>
<evidence type="ECO:0000313" key="5">
    <source>
        <dbReference type="Proteomes" id="UP001302676"/>
    </source>
</evidence>
<reference evidence="4" key="1">
    <citation type="journal article" date="2023" name="Mol. Phylogenet. Evol.">
        <title>Genome-scale phylogeny and comparative genomics of the fungal order Sordariales.</title>
        <authorList>
            <person name="Hensen N."/>
            <person name="Bonometti L."/>
            <person name="Westerberg I."/>
            <person name="Brannstrom I.O."/>
            <person name="Guillou S."/>
            <person name="Cros-Aarteil S."/>
            <person name="Calhoun S."/>
            <person name="Haridas S."/>
            <person name="Kuo A."/>
            <person name="Mondo S."/>
            <person name="Pangilinan J."/>
            <person name="Riley R."/>
            <person name="LaButti K."/>
            <person name="Andreopoulos B."/>
            <person name="Lipzen A."/>
            <person name="Chen C."/>
            <person name="Yan M."/>
            <person name="Daum C."/>
            <person name="Ng V."/>
            <person name="Clum A."/>
            <person name="Steindorff A."/>
            <person name="Ohm R.A."/>
            <person name="Martin F."/>
            <person name="Silar P."/>
            <person name="Natvig D.O."/>
            <person name="Lalanne C."/>
            <person name="Gautier V."/>
            <person name="Ament-Velasquez S.L."/>
            <person name="Kruys A."/>
            <person name="Hutchinson M.I."/>
            <person name="Powell A.J."/>
            <person name="Barry K."/>
            <person name="Miller A.N."/>
            <person name="Grigoriev I.V."/>
            <person name="Debuchy R."/>
            <person name="Gladieux P."/>
            <person name="Hiltunen Thoren M."/>
            <person name="Johannesson H."/>
        </authorList>
    </citation>
    <scope>NUCLEOTIDE SEQUENCE</scope>
    <source>
        <strain evidence="4">CBS 141.50</strain>
    </source>
</reference>
<proteinExistence type="predicted"/>
<dbReference type="Pfam" id="PF12853">
    <property type="entry name" value="NADH_u_ox_C"/>
    <property type="match status" value="1"/>
</dbReference>
<dbReference type="Pfam" id="PF10785">
    <property type="entry name" value="NADH-u_ox-rdase"/>
    <property type="match status" value="1"/>
</dbReference>
<feature type="domain" description="NADH-ubiquinone oxidoreductase 21kDa subunit N-terminal" evidence="2">
    <location>
        <begin position="18"/>
        <end position="103"/>
    </location>
</feature>
<dbReference type="InterPro" id="IPR053229">
    <property type="entry name" value="NADH-Q_oxidrdct_subunit"/>
</dbReference>
<dbReference type="EMBL" id="MU853585">
    <property type="protein sequence ID" value="KAK4143580.1"/>
    <property type="molecule type" value="Genomic_DNA"/>
</dbReference>
<dbReference type="RefSeq" id="XP_062636951.1">
    <property type="nucleotide sequence ID" value="XM_062777282.1"/>
</dbReference>
<evidence type="ECO:0000259" key="2">
    <source>
        <dbReference type="Pfam" id="PF10785"/>
    </source>
</evidence>
<name>A0AAN6V3X0_9PEZI</name>
<keyword evidence="1" id="KW-0472">Membrane</keyword>
<dbReference type="InterPro" id="IPR024549">
    <property type="entry name" value="NADH-UbQ_OxRdtase_su21_C_fun"/>
</dbReference>
<feature type="transmembrane region" description="Helical" evidence="1">
    <location>
        <begin position="41"/>
        <end position="58"/>
    </location>
</feature>
<accession>A0AAN6V3X0</accession>
<dbReference type="PANTHER" id="PTHR34062">
    <property type="entry name" value="OXIDOREDUCTASE 21 KDA SUBUNIT, PUTATIVE (AFU_ORTHOLOGUE AFUA_4G04750)-RELATED"/>
    <property type="match status" value="1"/>
</dbReference>
<organism evidence="4 5">
    <name type="scientific">Dichotomopilus funicola</name>
    <dbReference type="NCBI Taxonomy" id="1934379"/>
    <lineage>
        <taxon>Eukaryota</taxon>
        <taxon>Fungi</taxon>
        <taxon>Dikarya</taxon>
        <taxon>Ascomycota</taxon>
        <taxon>Pezizomycotina</taxon>
        <taxon>Sordariomycetes</taxon>
        <taxon>Sordariomycetidae</taxon>
        <taxon>Sordariales</taxon>
        <taxon>Chaetomiaceae</taxon>
        <taxon>Dichotomopilus</taxon>
    </lineage>
</organism>
<reference evidence="4" key="2">
    <citation type="submission" date="2023-05" db="EMBL/GenBank/DDBJ databases">
        <authorList>
            <consortium name="Lawrence Berkeley National Laboratory"/>
            <person name="Steindorff A."/>
            <person name="Hensen N."/>
            <person name="Bonometti L."/>
            <person name="Westerberg I."/>
            <person name="Brannstrom I.O."/>
            <person name="Guillou S."/>
            <person name="Cros-Aarteil S."/>
            <person name="Calhoun S."/>
            <person name="Haridas S."/>
            <person name="Kuo A."/>
            <person name="Mondo S."/>
            <person name="Pangilinan J."/>
            <person name="Riley R."/>
            <person name="Labutti K."/>
            <person name="Andreopoulos B."/>
            <person name="Lipzen A."/>
            <person name="Chen C."/>
            <person name="Yanf M."/>
            <person name="Daum C."/>
            <person name="Ng V."/>
            <person name="Clum A."/>
            <person name="Ohm R."/>
            <person name="Martin F."/>
            <person name="Silar P."/>
            <person name="Natvig D."/>
            <person name="Lalanne C."/>
            <person name="Gautier V."/>
            <person name="Ament-Velasquez S.L."/>
            <person name="Kruys A."/>
            <person name="Hutchinson M.I."/>
            <person name="Powell A.J."/>
            <person name="Barry K."/>
            <person name="Miller A.N."/>
            <person name="Grigoriev I.V."/>
            <person name="Debuchy R."/>
            <person name="Gladieux P."/>
            <person name="Thoren M.H."/>
            <person name="Johannesson H."/>
        </authorList>
    </citation>
    <scope>NUCLEOTIDE SEQUENCE</scope>
    <source>
        <strain evidence="4">CBS 141.50</strain>
    </source>
</reference>
<comment type="caution">
    <text evidence="4">The sequence shown here is derived from an EMBL/GenBank/DDBJ whole genome shotgun (WGS) entry which is preliminary data.</text>
</comment>
<dbReference type="GeneID" id="87813895"/>
<evidence type="ECO:0000313" key="4">
    <source>
        <dbReference type="EMBL" id="KAK4143580.1"/>
    </source>
</evidence>
<evidence type="ECO:0000259" key="3">
    <source>
        <dbReference type="Pfam" id="PF12853"/>
    </source>
</evidence>
<keyword evidence="1" id="KW-0812">Transmembrane</keyword>